<evidence type="ECO:0000256" key="1">
    <source>
        <dbReference type="SAM" id="MobiDB-lite"/>
    </source>
</evidence>
<feature type="region of interest" description="Disordered" evidence="1">
    <location>
        <begin position="154"/>
        <end position="217"/>
    </location>
</feature>
<dbReference type="Ensembl" id="ENSCCET00000008252.1">
    <property type="protein sequence ID" value="ENSCCEP00000004996.1"/>
    <property type="gene ID" value="ENSCCEG00000005479.1"/>
</dbReference>
<keyword evidence="2" id="KW-0812">Transmembrane</keyword>
<dbReference type="AlphaFoldDB" id="A0A8C0UB19"/>
<protein>
    <recommendedName>
        <fullName evidence="5">Receptor expression-enhancing protein 3</fullName>
    </recommendedName>
</protein>
<name>A0A8C0UB19_CYACU</name>
<dbReference type="Proteomes" id="UP000694410">
    <property type="component" value="Unplaced"/>
</dbReference>
<sequence>MLVYQWQTVVVISAGTNGCGQQHQNCLLLVLLQKKLYGIVPRFLLLLANMLIKQRILLKIFICKNEINYFNTCLKWYSCTGLLTFLMWFFFALCQRGLYLVLFKMSLMKHGLKHLNPNTVVVFQSQGAITEKLGSFSMHDLTAIQGDESVGQRPYQTLPEAKKKTRASASESSGYKTPLEKNPGDDKTDEEMEGTHSEDEMFAQRGLRRTQSMKSVKTIKGRKEIRYGSLKYRVKKRPVVYF</sequence>
<reference evidence="3" key="2">
    <citation type="submission" date="2025-09" db="UniProtKB">
        <authorList>
            <consortium name="Ensembl"/>
        </authorList>
    </citation>
    <scope>IDENTIFICATION</scope>
</reference>
<evidence type="ECO:0000313" key="4">
    <source>
        <dbReference type="Proteomes" id="UP000694410"/>
    </source>
</evidence>
<proteinExistence type="predicted"/>
<keyword evidence="4" id="KW-1185">Reference proteome</keyword>
<feature type="transmembrane region" description="Helical" evidence="2">
    <location>
        <begin position="82"/>
        <end position="103"/>
    </location>
</feature>
<reference evidence="3" key="1">
    <citation type="submission" date="2025-08" db="UniProtKB">
        <authorList>
            <consortium name="Ensembl"/>
        </authorList>
    </citation>
    <scope>IDENTIFICATION</scope>
</reference>
<keyword evidence="2" id="KW-0472">Membrane</keyword>
<evidence type="ECO:0008006" key="5">
    <source>
        <dbReference type="Google" id="ProtNLM"/>
    </source>
</evidence>
<keyword evidence="2" id="KW-1133">Transmembrane helix</keyword>
<evidence type="ECO:0000256" key="2">
    <source>
        <dbReference type="SAM" id="Phobius"/>
    </source>
</evidence>
<evidence type="ECO:0000313" key="3">
    <source>
        <dbReference type="Ensembl" id="ENSCCEP00000004996.1"/>
    </source>
</evidence>
<accession>A0A8C0UB19</accession>
<organism evidence="3 4">
    <name type="scientific">Cyanistes caeruleus</name>
    <name type="common">Eurasian blue tit</name>
    <name type="synonym">Parus caeruleus</name>
    <dbReference type="NCBI Taxonomy" id="156563"/>
    <lineage>
        <taxon>Eukaryota</taxon>
        <taxon>Metazoa</taxon>
        <taxon>Chordata</taxon>
        <taxon>Craniata</taxon>
        <taxon>Vertebrata</taxon>
        <taxon>Euteleostomi</taxon>
        <taxon>Archelosauria</taxon>
        <taxon>Archosauria</taxon>
        <taxon>Dinosauria</taxon>
        <taxon>Saurischia</taxon>
        <taxon>Theropoda</taxon>
        <taxon>Coelurosauria</taxon>
        <taxon>Aves</taxon>
        <taxon>Neognathae</taxon>
        <taxon>Neoaves</taxon>
        <taxon>Telluraves</taxon>
        <taxon>Australaves</taxon>
        <taxon>Passeriformes</taxon>
        <taxon>Paridae</taxon>
        <taxon>Cyanistes</taxon>
    </lineage>
</organism>